<dbReference type="AlphaFoldDB" id="A0A7W7QPX7"/>
<evidence type="ECO:0000313" key="1">
    <source>
        <dbReference type="EMBL" id="MBB4917419.1"/>
    </source>
</evidence>
<sequence length="39" mass="4158">MPDDTTACTACVNGRCSHGKKCHVCDGTGRVPQQVKPQK</sequence>
<proteinExistence type="predicted"/>
<dbReference type="Proteomes" id="UP000552644">
    <property type="component" value="Unassembled WGS sequence"/>
</dbReference>
<organism evidence="1 2">
    <name type="scientific">Streptosporangium saharense</name>
    <dbReference type="NCBI Taxonomy" id="1706840"/>
    <lineage>
        <taxon>Bacteria</taxon>
        <taxon>Bacillati</taxon>
        <taxon>Actinomycetota</taxon>
        <taxon>Actinomycetes</taxon>
        <taxon>Streptosporangiales</taxon>
        <taxon>Streptosporangiaceae</taxon>
        <taxon>Streptosporangium</taxon>
    </lineage>
</organism>
<dbReference type="EMBL" id="JACHJP010000004">
    <property type="protein sequence ID" value="MBB4917419.1"/>
    <property type="molecule type" value="Genomic_DNA"/>
</dbReference>
<gene>
    <name evidence="1" type="ORF">FHS44_004527</name>
</gene>
<evidence type="ECO:0000313" key="2">
    <source>
        <dbReference type="Proteomes" id="UP000552644"/>
    </source>
</evidence>
<keyword evidence="2" id="KW-1185">Reference proteome</keyword>
<protein>
    <submittedName>
        <fullName evidence="1">Uncharacterized protein</fullName>
    </submittedName>
</protein>
<reference evidence="1 2" key="1">
    <citation type="submission" date="2020-08" db="EMBL/GenBank/DDBJ databases">
        <title>Genomic Encyclopedia of Type Strains, Phase III (KMG-III): the genomes of soil and plant-associated and newly described type strains.</title>
        <authorList>
            <person name="Whitman W."/>
        </authorList>
    </citation>
    <scope>NUCLEOTIDE SEQUENCE [LARGE SCALE GENOMIC DNA]</scope>
    <source>
        <strain evidence="1 2">CECT 8840</strain>
    </source>
</reference>
<name>A0A7W7QPX7_9ACTN</name>
<accession>A0A7W7QPX7</accession>
<comment type="caution">
    <text evidence="1">The sequence shown here is derived from an EMBL/GenBank/DDBJ whole genome shotgun (WGS) entry which is preliminary data.</text>
</comment>